<dbReference type="PROSITE" id="PS50887">
    <property type="entry name" value="GGDEF"/>
    <property type="match status" value="1"/>
</dbReference>
<keyword evidence="5" id="KW-0547">Nucleotide-binding</keyword>
<dbReference type="GO" id="GO:0016740">
    <property type="term" value="F:transferase activity"/>
    <property type="evidence" value="ECO:0007669"/>
    <property type="project" value="UniProtKB-KW"/>
</dbReference>
<keyword evidence="4" id="KW-0540">Nuclease</keyword>
<keyword evidence="16" id="KW-1185">Reference proteome</keyword>
<dbReference type="InterPro" id="IPR043128">
    <property type="entry name" value="Rev_trsase/Diguanyl_cyclase"/>
</dbReference>
<dbReference type="InterPro" id="IPR013408">
    <property type="entry name" value="Cas10/Csm1"/>
</dbReference>
<dbReference type="Pfam" id="PF18211">
    <property type="entry name" value="Csm1_B"/>
    <property type="match status" value="1"/>
</dbReference>
<proteinExistence type="inferred from homology"/>
<dbReference type="PANTHER" id="PTHR36528">
    <property type="entry name" value="CRISPR SYSTEM SINGLE-STRAND-SPECIFIC DEOXYRIBONUCLEASE CAS10/CSM1 (SUBTYPE III-A)"/>
    <property type="match status" value="1"/>
</dbReference>
<comment type="similarity">
    <text evidence="1">Belongs to the CRISPR-associated Cas10/Csm1 family.</text>
</comment>
<evidence type="ECO:0000256" key="7">
    <source>
        <dbReference type="ARBA" id="ARBA00022801"/>
    </source>
</evidence>
<dbReference type="Gene3D" id="3.30.70.270">
    <property type="match status" value="1"/>
</dbReference>
<dbReference type="AlphaFoldDB" id="A0A0V7ZXY3"/>
<evidence type="ECO:0000256" key="1">
    <source>
        <dbReference type="ARBA" id="ARBA00005700"/>
    </source>
</evidence>
<keyword evidence="10" id="KW-0051">Antiviral defense</keyword>
<keyword evidence="3" id="KW-0808">Transferase</keyword>
<evidence type="ECO:0000256" key="4">
    <source>
        <dbReference type="ARBA" id="ARBA00022722"/>
    </source>
</evidence>
<evidence type="ECO:0000313" key="16">
    <source>
        <dbReference type="Proteomes" id="UP000053372"/>
    </source>
</evidence>
<dbReference type="OrthoDB" id="9768769at2"/>
<dbReference type="InterPro" id="IPR054767">
    <property type="entry name" value="Cas10-Cmr2_palm2"/>
</dbReference>
<evidence type="ECO:0000256" key="5">
    <source>
        <dbReference type="ARBA" id="ARBA00022741"/>
    </source>
</evidence>
<evidence type="ECO:0000256" key="10">
    <source>
        <dbReference type="ARBA" id="ARBA00023118"/>
    </source>
</evidence>
<dbReference type="PANTHER" id="PTHR36528:SF1">
    <property type="entry name" value="CRISPR SYSTEM SINGLE-STRAND-SPECIFIC DEOXYRIBONUCLEASE CAS10_CSM1 (SUBTYPE III-A)"/>
    <property type="match status" value="1"/>
</dbReference>
<evidence type="ECO:0000256" key="8">
    <source>
        <dbReference type="ARBA" id="ARBA00022839"/>
    </source>
</evidence>
<feature type="domain" description="GGDEF" evidence="13">
    <location>
        <begin position="468"/>
        <end position="622"/>
    </location>
</feature>
<organism evidence="15 16">
    <name type="scientific">Mastigocoleus testarum BC008</name>
    <dbReference type="NCBI Taxonomy" id="371196"/>
    <lineage>
        <taxon>Bacteria</taxon>
        <taxon>Bacillati</taxon>
        <taxon>Cyanobacteriota</taxon>
        <taxon>Cyanophyceae</taxon>
        <taxon>Nostocales</taxon>
        <taxon>Hapalosiphonaceae</taxon>
        <taxon>Mastigocoleus</taxon>
    </lineage>
</organism>
<comment type="caution">
    <text evidence="15">The sequence shown here is derived from an EMBL/GenBank/DDBJ whole genome shotgun (WGS) entry which is preliminary data.</text>
</comment>
<accession>A0A0V7ZXY3</accession>
<keyword evidence="6" id="KW-0255">Endonuclease</keyword>
<dbReference type="EMBL" id="LMTZ01000028">
    <property type="protein sequence ID" value="KST69287.1"/>
    <property type="molecule type" value="Genomic_DNA"/>
</dbReference>
<keyword evidence="8" id="KW-0269">Exonuclease</keyword>
<feature type="coiled-coil region" evidence="12">
    <location>
        <begin position="678"/>
        <end position="712"/>
    </location>
</feature>
<reference evidence="15 16" key="1">
    <citation type="journal article" date="2015" name="Genome Announc.">
        <title>Draft Genome of the Euendolithic (true boring) Cyanobacterium Mastigocoleus testarum strain BC008.</title>
        <authorList>
            <person name="Guida B.S."/>
            <person name="Garcia-Pichel F."/>
        </authorList>
    </citation>
    <scope>NUCLEOTIDE SEQUENCE [LARGE SCALE GENOMIC DNA]</scope>
    <source>
        <strain evidence="15 16">BC008</strain>
    </source>
</reference>
<dbReference type="EMBL" id="LMTZ01000030">
    <property type="protein sequence ID" value="KST69259.1"/>
    <property type="molecule type" value="Genomic_DNA"/>
</dbReference>
<dbReference type="RefSeq" id="WP_036265288.1">
    <property type="nucleotide sequence ID" value="NZ_LMTZ01000028.1"/>
</dbReference>
<dbReference type="InterPro" id="IPR052117">
    <property type="entry name" value="Cas10/Csm1_subtype-III-A"/>
</dbReference>
<dbReference type="GO" id="GO:0005524">
    <property type="term" value="F:ATP binding"/>
    <property type="evidence" value="ECO:0007669"/>
    <property type="project" value="UniProtKB-KW"/>
</dbReference>
<dbReference type="InterPro" id="IPR000160">
    <property type="entry name" value="GGDEF_dom"/>
</dbReference>
<evidence type="ECO:0000256" key="11">
    <source>
        <dbReference type="ARBA" id="ARBA00032922"/>
    </source>
</evidence>
<dbReference type="GO" id="GO:0004519">
    <property type="term" value="F:endonuclease activity"/>
    <property type="evidence" value="ECO:0007669"/>
    <property type="project" value="UniProtKB-KW"/>
</dbReference>
<dbReference type="NCBIfam" id="TIGR02578">
    <property type="entry name" value="cas_TM1811_Csm1"/>
    <property type="match status" value="1"/>
</dbReference>
<keyword evidence="12" id="KW-0175">Coiled coil</keyword>
<sequence length="773" mass="87916">MNQSSTNAEPNAEQKALEVIQQAIWVLAEWTNSKLKEKKPKKTSDLKEPWNTGKKPEVLRSLFDSVTLSKNEGKKQFYWKPDFIADVNPRIPYPTETKPSSDDLRKLQNEIKQTLDGLDDKDLNNLSLLTLILEKYGSFISFGDSDDVALVDIAKSKAAVAAALVNNPDPKELCLIAGDLSGIQNFIYTISSDGALKSLRARSFYLELVTEQVVQQILEKLKLPRTNVIYAGGGNIYILAPAIDSVKNDIEEIRQQFNKWLLSRFQGKVFLALDRLEFPQSDIKTEKFAQHWSDITKQLAEQKSRKFAENITDFIQVSDSHEPCKVCHRDDVENLKPLNKNEPDSVLACGICREMFQLGGQLLKLEAIVRSQSKNLKDKFDTLAFELPATDKRCAKNVYYHLFRRWRQIVPDNDTALLVNDWNIEHYKFTPLRKPTPLLLGNYSQESDEEKGSIMRANEMTEKAKGIDRVGYLRMDVDNLGLIFAEGLGQKKTLARIAGLSRQMSYFFKVYLNSLAEFRNTNIPPKNFKQLTPQDNRLNLLFIYAGGDDLFVSGAWNEVVEFGFDVYQCFRAYTGNNPDITLSGGISIADAKFPLYQAAKTSGHAEEAAKGNGKDSLGLFGQTFKWSEWLGIVDITTIETDTKDYLNSKTKPSLLGILPFVEILEQQEIGLNYSRNFVRNLLITAQVQEEALKKIENRKIESKKKAEKINEKQINEEIMGTRYFLHLPKVAYTLARLPNNVLSNEDFRTSLKSPYNAPYFRAIATWIELLNRS</sequence>
<dbReference type="GO" id="GO:0051607">
    <property type="term" value="P:defense response to virus"/>
    <property type="evidence" value="ECO:0007669"/>
    <property type="project" value="UniProtKB-KW"/>
</dbReference>
<evidence type="ECO:0000256" key="12">
    <source>
        <dbReference type="SAM" id="Coils"/>
    </source>
</evidence>
<name>A0A0V7ZXY3_9CYAN</name>
<protein>
    <recommendedName>
        <fullName evidence="2">CRISPR system single-strand-specific deoxyribonuclease Cas10/Csm1 (subtype III-A)</fullName>
    </recommendedName>
    <alternativeName>
        <fullName evidence="11">Cyclic oligoadenylate synthase</fullName>
    </alternativeName>
</protein>
<dbReference type="Proteomes" id="UP000053372">
    <property type="component" value="Unassembled WGS sequence"/>
</dbReference>
<dbReference type="Pfam" id="PF22335">
    <property type="entry name" value="Cas10-Cmr2_palm2"/>
    <property type="match status" value="1"/>
</dbReference>
<evidence type="ECO:0000256" key="6">
    <source>
        <dbReference type="ARBA" id="ARBA00022759"/>
    </source>
</evidence>
<keyword evidence="9" id="KW-0067">ATP-binding</keyword>
<evidence type="ECO:0000256" key="3">
    <source>
        <dbReference type="ARBA" id="ARBA00022679"/>
    </source>
</evidence>
<dbReference type="GO" id="GO:0004527">
    <property type="term" value="F:exonuclease activity"/>
    <property type="evidence" value="ECO:0007669"/>
    <property type="project" value="UniProtKB-KW"/>
</dbReference>
<keyword evidence="7" id="KW-0378">Hydrolase</keyword>
<evidence type="ECO:0000259" key="13">
    <source>
        <dbReference type="PROSITE" id="PS50887"/>
    </source>
</evidence>
<evidence type="ECO:0000313" key="14">
    <source>
        <dbReference type="EMBL" id="KST69259.1"/>
    </source>
</evidence>
<evidence type="ECO:0000256" key="2">
    <source>
        <dbReference type="ARBA" id="ARBA00014333"/>
    </source>
</evidence>
<evidence type="ECO:0000313" key="15">
    <source>
        <dbReference type="EMBL" id="KST69287.1"/>
    </source>
</evidence>
<evidence type="ECO:0000256" key="9">
    <source>
        <dbReference type="ARBA" id="ARBA00022840"/>
    </source>
</evidence>
<gene>
    <name evidence="14" type="ORF">BC008_03460</name>
    <name evidence="15" type="ORF">BC008_03625</name>
</gene>
<dbReference type="InterPro" id="IPR041062">
    <property type="entry name" value="Csm1_B"/>
</dbReference>